<comment type="caution">
    <text evidence="1">The sequence shown here is derived from an EMBL/GenBank/DDBJ whole genome shotgun (WGS) entry which is preliminary data.</text>
</comment>
<sequence>MLEKTKKPVLWKRTNCGTDFPLATEGSDGYLHRTESLPGIGVPAADFLFSAMTPKMKDKTPRPAKMRAARFIVTPMVRAAMDIIQRKLWNYRAVEPVQRAYCRSQSADVLETIIPGLLQAKYRWRSQPLVDASFMLRCHSERQWCVVQRLCQEDRLLQHPAIGAFSHPYGAPNSVGAWLPW</sequence>
<proteinExistence type="predicted"/>
<protein>
    <submittedName>
        <fullName evidence="1">Uncharacterized protein</fullName>
    </submittedName>
</protein>
<gene>
    <name evidence="1" type="ORF">F3Y22_tig00110059pilonHSYRG00192</name>
</gene>
<keyword evidence="2" id="KW-1185">Reference proteome</keyword>
<accession>A0A6A3BJE6</accession>
<dbReference type="AlphaFoldDB" id="A0A6A3BJE6"/>
<name>A0A6A3BJE6_HIBSY</name>
<dbReference type="Proteomes" id="UP000436088">
    <property type="component" value="Unassembled WGS sequence"/>
</dbReference>
<evidence type="ECO:0000313" key="2">
    <source>
        <dbReference type="Proteomes" id="UP000436088"/>
    </source>
</evidence>
<evidence type="ECO:0000313" key="1">
    <source>
        <dbReference type="EMBL" id="KAE8717146.1"/>
    </source>
</evidence>
<organism evidence="1 2">
    <name type="scientific">Hibiscus syriacus</name>
    <name type="common">Rose of Sharon</name>
    <dbReference type="NCBI Taxonomy" id="106335"/>
    <lineage>
        <taxon>Eukaryota</taxon>
        <taxon>Viridiplantae</taxon>
        <taxon>Streptophyta</taxon>
        <taxon>Embryophyta</taxon>
        <taxon>Tracheophyta</taxon>
        <taxon>Spermatophyta</taxon>
        <taxon>Magnoliopsida</taxon>
        <taxon>eudicotyledons</taxon>
        <taxon>Gunneridae</taxon>
        <taxon>Pentapetalae</taxon>
        <taxon>rosids</taxon>
        <taxon>malvids</taxon>
        <taxon>Malvales</taxon>
        <taxon>Malvaceae</taxon>
        <taxon>Malvoideae</taxon>
        <taxon>Hibiscus</taxon>
    </lineage>
</organism>
<dbReference type="EMBL" id="VEPZ02000831">
    <property type="protein sequence ID" value="KAE8717146.1"/>
    <property type="molecule type" value="Genomic_DNA"/>
</dbReference>
<reference evidence="1" key="1">
    <citation type="submission" date="2019-09" db="EMBL/GenBank/DDBJ databases">
        <title>Draft genome information of white flower Hibiscus syriacus.</title>
        <authorList>
            <person name="Kim Y.-M."/>
        </authorList>
    </citation>
    <scope>NUCLEOTIDE SEQUENCE [LARGE SCALE GENOMIC DNA]</scope>
    <source>
        <strain evidence="1">YM2019G1</strain>
    </source>
</reference>